<dbReference type="InterPro" id="IPR002052">
    <property type="entry name" value="DNA_methylase_N6_adenine_CS"/>
</dbReference>
<keyword evidence="3" id="KW-0808">Transferase</keyword>
<evidence type="ECO:0000313" key="8">
    <source>
        <dbReference type="Proteomes" id="UP000196053"/>
    </source>
</evidence>
<dbReference type="Gene3D" id="3.40.50.150">
    <property type="entry name" value="Vaccinia Virus protein VP39"/>
    <property type="match status" value="1"/>
</dbReference>
<keyword evidence="5" id="KW-0680">Restriction system</keyword>
<dbReference type="PROSITE" id="PS00092">
    <property type="entry name" value="N6_MTASE"/>
    <property type="match status" value="1"/>
</dbReference>
<evidence type="ECO:0000256" key="4">
    <source>
        <dbReference type="ARBA" id="ARBA00022691"/>
    </source>
</evidence>
<dbReference type="GO" id="GO:0009307">
    <property type="term" value="P:DNA restriction-modification system"/>
    <property type="evidence" value="ECO:0007669"/>
    <property type="project" value="UniProtKB-KW"/>
</dbReference>
<evidence type="ECO:0000313" key="7">
    <source>
        <dbReference type="EMBL" id="CUH93057.1"/>
    </source>
</evidence>
<keyword evidence="8" id="KW-1185">Reference proteome</keyword>
<dbReference type="GO" id="GO:0003677">
    <property type="term" value="F:DNA binding"/>
    <property type="evidence" value="ECO:0007669"/>
    <property type="project" value="InterPro"/>
</dbReference>
<name>A0A0K8J6J4_9FIRM</name>
<keyword evidence="4" id="KW-0949">S-adenosyl-L-methionine</keyword>
<dbReference type="KEGG" id="hsd:SD1D_1511"/>
<dbReference type="Proteomes" id="UP000196053">
    <property type="component" value="Chromosome I"/>
</dbReference>
<sequence>MNQNTNEKLNRFINLLEEIFELDKADLDFGIYRIMNIRRKEIMKFLSEDLPKKVKETLTPFAQNTGEIKERIAAIEKQAAELGIEINASPKLAEEYARYKSQLASGTDLSSLETDVYSALYKFFSRYYDEGDFISKRRYKEGVYAIPYEGDEVKLYWANADQYYIKTTENFRDYTFIDNGKKVHFRLVDATTEKNNNKESDTKKREFMLYKETPERPELKTIEEVDGELVIRFVYDIPDDKKVNWYQANLAAISDAIAKQFKDWYHLLAPASSVKKETRTVLEKHLSAYVAKNTFDYFIHKDLRGFLTRELDFFIKSEVIHLDDIDTTDEKRADSYLAKVKAIKRVGKIIIDFLAQIEDFQKKLWLKKKFVVDTNWCITLDRVDEKFYPEIIENEAQIAEWREMYAIHEIEGNLTTVGYSEPLMIEFLRQNKNLVLDTRHFSADFKERLIASIDNLDEQTGGLLIHSENFQALYLLLEKYQRKIGCIYIDPPYNTKTSEILYKNGYKDSSWLSLISERIALADQLIPLGTIVTTAIDHAELYNLGKFLDEFYDSENRIAIVTVQHNPKGRNQAEFFSENTEYLLFYAKGKDQAAFNDVAIDEDVKETFTEQDEKGRFRWEPYIRARSSWSRENRPDNWYPIYVSKDLKVITSEYHEDYYEVYPITNTGEFSWKNIKPTFDELNKNGYFKAEIENGKIVIYHQYRENQVLKNLWIDKKYQSEFNGTNLLKDIFGESGLFSYPKSVYAVEDVIKLSAPPSGIILDYFAGSGTTGHAVLNLNREDGGNRKYILIEMGEYFHTVTLPRMKKVIYSADWKNGKPQNRNTGVSHIMKYITLESYEDTLSNIELDDDKHQLAMKLGDEYMIHYMFDYEAKESMLSLDAFNMPFSYKLKIIENNETKPKTVDLCETLNYLIGLSVIRQSATTWFKVVKLTEEEWKREGLYEGAVRLERDNSGEYGFKQIEGRLPDGRRALVIWRTITSDLIQSNAALDSYFTKYRINPADREFDVIYVNGDNNLENLRLDDENWKVQRIEPVFREKMFEEAE</sequence>
<dbReference type="EMBL" id="LN879430">
    <property type="protein sequence ID" value="CUH93057.1"/>
    <property type="molecule type" value="Genomic_DNA"/>
</dbReference>
<dbReference type="InterPro" id="IPR029063">
    <property type="entry name" value="SAM-dependent_MTases_sf"/>
</dbReference>
<feature type="domain" description="DNA methylase N-4/N-6" evidence="6">
    <location>
        <begin position="486"/>
        <end position="799"/>
    </location>
</feature>
<dbReference type="AlphaFoldDB" id="A0A0K8J6J4"/>
<dbReference type="PRINTS" id="PR00506">
    <property type="entry name" value="D21N6MTFRASE"/>
</dbReference>
<dbReference type="RefSeq" id="WP_058258350.1">
    <property type="nucleotide sequence ID" value="NZ_LN879430.1"/>
</dbReference>
<gene>
    <name evidence="7" type="ORF">SD1D_1511</name>
</gene>
<evidence type="ECO:0000259" key="6">
    <source>
        <dbReference type="Pfam" id="PF01555"/>
    </source>
</evidence>
<evidence type="ECO:0000256" key="1">
    <source>
        <dbReference type="ARBA" id="ARBA00006594"/>
    </source>
</evidence>
<organism evidence="7 8">
    <name type="scientific">Herbinix luporum</name>
    <dbReference type="NCBI Taxonomy" id="1679721"/>
    <lineage>
        <taxon>Bacteria</taxon>
        <taxon>Bacillati</taxon>
        <taxon>Bacillota</taxon>
        <taxon>Clostridia</taxon>
        <taxon>Lachnospirales</taxon>
        <taxon>Lachnospiraceae</taxon>
        <taxon>Herbinix</taxon>
    </lineage>
</organism>
<proteinExistence type="inferred from homology"/>
<keyword evidence="2" id="KW-0489">Methyltransferase</keyword>
<dbReference type="Pfam" id="PF01555">
    <property type="entry name" value="N6_N4_Mtase"/>
    <property type="match status" value="1"/>
</dbReference>
<dbReference type="OrthoDB" id="9800801at2"/>
<dbReference type="GO" id="GO:0032259">
    <property type="term" value="P:methylation"/>
    <property type="evidence" value="ECO:0007669"/>
    <property type="project" value="UniProtKB-KW"/>
</dbReference>
<reference evidence="8" key="1">
    <citation type="submission" date="2015-09" db="EMBL/GenBank/DDBJ databases">
        <authorList>
            <person name="Wibberg D."/>
        </authorList>
    </citation>
    <scope>NUCLEOTIDE SEQUENCE [LARGE SCALE GENOMIC DNA]</scope>
    <source>
        <strain evidence="8">SD1D</strain>
    </source>
</reference>
<evidence type="ECO:0000256" key="5">
    <source>
        <dbReference type="ARBA" id="ARBA00022747"/>
    </source>
</evidence>
<evidence type="ECO:0000256" key="3">
    <source>
        <dbReference type="ARBA" id="ARBA00022679"/>
    </source>
</evidence>
<comment type="similarity">
    <text evidence="1">Belongs to the N(4)/N(6)-methyltransferase family.</text>
</comment>
<dbReference type="SUPFAM" id="SSF53335">
    <property type="entry name" value="S-adenosyl-L-methionine-dependent methyltransferases"/>
    <property type="match status" value="1"/>
</dbReference>
<protein>
    <recommendedName>
        <fullName evidence="6">DNA methylase N-4/N-6 domain-containing protein</fullName>
    </recommendedName>
</protein>
<dbReference type="GO" id="GO:0008170">
    <property type="term" value="F:N-methyltransferase activity"/>
    <property type="evidence" value="ECO:0007669"/>
    <property type="project" value="InterPro"/>
</dbReference>
<accession>A0A0K8J6J4</accession>
<dbReference type="InterPro" id="IPR002295">
    <property type="entry name" value="N4/N6-MTase_EcoPI_Mod-like"/>
</dbReference>
<evidence type="ECO:0000256" key="2">
    <source>
        <dbReference type="ARBA" id="ARBA00022603"/>
    </source>
</evidence>
<dbReference type="REBASE" id="127440">
    <property type="entry name" value="M.HspSDIDORF1511P"/>
</dbReference>
<dbReference type="InterPro" id="IPR002941">
    <property type="entry name" value="DNA_methylase_N4/N6"/>
</dbReference>